<dbReference type="AlphaFoldDB" id="A0A382T6N1"/>
<protein>
    <submittedName>
        <fullName evidence="1">Uncharacterized protein</fullName>
    </submittedName>
</protein>
<accession>A0A382T6N1</accession>
<name>A0A382T6N1_9ZZZZ</name>
<sequence length="28" mass="3335">AVKDDTIANQYLQKEVLKFIEKLDIRRS</sequence>
<gene>
    <name evidence="1" type="ORF">METZ01_LOCUS369892</name>
</gene>
<evidence type="ECO:0000313" key="1">
    <source>
        <dbReference type="EMBL" id="SVD17038.1"/>
    </source>
</evidence>
<feature type="non-terminal residue" evidence="1">
    <location>
        <position position="1"/>
    </location>
</feature>
<reference evidence="1" key="1">
    <citation type="submission" date="2018-05" db="EMBL/GenBank/DDBJ databases">
        <authorList>
            <person name="Lanie J.A."/>
            <person name="Ng W.-L."/>
            <person name="Kazmierczak K.M."/>
            <person name="Andrzejewski T.M."/>
            <person name="Davidsen T.M."/>
            <person name="Wayne K.J."/>
            <person name="Tettelin H."/>
            <person name="Glass J.I."/>
            <person name="Rusch D."/>
            <person name="Podicherti R."/>
            <person name="Tsui H.-C.T."/>
            <person name="Winkler M.E."/>
        </authorList>
    </citation>
    <scope>NUCLEOTIDE SEQUENCE</scope>
</reference>
<organism evidence="1">
    <name type="scientific">marine metagenome</name>
    <dbReference type="NCBI Taxonomy" id="408172"/>
    <lineage>
        <taxon>unclassified sequences</taxon>
        <taxon>metagenomes</taxon>
        <taxon>ecological metagenomes</taxon>
    </lineage>
</organism>
<proteinExistence type="predicted"/>
<dbReference type="EMBL" id="UINC01133859">
    <property type="protein sequence ID" value="SVD17038.1"/>
    <property type="molecule type" value="Genomic_DNA"/>
</dbReference>